<dbReference type="OrthoDB" id="191706at2759"/>
<comment type="similarity">
    <text evidence="2">Belongs to the DRAM/TMEM150 family.</text>
</comment>
<organism evidence="7 8">
    <name type="scientific">Sarcoptes scabiei</name>
    <name type="common">Itch mite</name>
    <name type="synonym">Acarus scabiei</name>
    <dbReference type="NCBI Taxonomy" id="52283"/>
    <lineage>
        <taxon>Eukaryota</taxon>
        <taxon>Metazoa</taxon>
        <taxon>Ecdysozoa</taxon>
        <taxon>Arthropoda</taxon>
        <taxon>Chelicerata</taxon>
        <taxon>Arachnida</taxon>
        <taxon>Acari</taxon>
        <taxon>Acariformes</taxon>
        <taxon>Sarcoptiformes</taxon>
        <taxon>Astigmata</taxon>
        <taxon>Psoroptidia</taxon>
        <taxon>Sarcoptoidea</taxon>
        <taxon>Sarcoptidae</taxon>
        <taxon>Sarcoptinae</taxon>
        <taxon>Sarcoptes</taxon>
    </lineage>
</organism>
<comment type="caution">
    <text evidence="7">The sequence shown here is derived from an EMBL/GenBank/DDBJ whole genome shotgun (WGS) entry which is preliminary data.</text>
</comment>
<keyword evidence="3" id="KW-0812">Transmembrane</keyword>
<dbReference type="PANTHER" id="PTHR21324">
    <property type="entry name" value="FASTING-INDUCIBLE INTEGRAL MEMBRANE PROTEIN TM6P1-RELATED"/>
    <property type="match status" value="1"/>
</dbReference>
<name>A0A132AL09_SARSC</name>
<comment type="subcellular location">
    <subcellularLocation>
        <location evidence="1">Endomembrane system</location>
        <topology evidence="1">Multi-pass membrane protein</topology>
    </subcellularLocation>
</comment>
<evidence type="ECO:0000256" key="4">
    <source>
        <dbReference type="ARBA" id="ARBA00022989"/>
    </source>
</evidence>
<evidence type="ECO:0000313" key="7">
    <source>
        <dbReference type="EMBL" id="KPM11529.1"/>
    </source>
</evidence>
<keyword evidence="4" id="KW-1133">Transmembrane helix</keyword>
<accession>A0A132AL09</accession>
<dbReference type="InterPro" id="IPR019402">
    <property type="entry name" value="CWH43_N"/>
</dbReference>
<dbReference type="AlphaFoldDB" id="A0A132AL09"/>
<evidence type="ECO:0000256" key="2">
    <source>
        <dbReference type="ARBA" id="ARBA00006565"/>
    </source>
</evidence>
<keyword evidence="5" id="KW-0472">Membrane</keyword>
<dbReference type="VEuPathDB" id="VectorBase:SSCA006840"/>
<dbReference type="PANTHER" id="PTHR21324:SF2">
    <property type="entry name" value="EG:22E5.9 PROTEIN"/>
    <property type="match status" value="1"/>
</dbReference>
<sequence>MTNNNNLNANDRAADISITIPEFKHFKHRIYCRLKNYVWLFPLLTTILIPSSCLVPYWASVKHEFLHPLLPYVSDAGSGTPGANYFSQLIDMCSLLILITAWIRYKQIKFYLDQQIEASKKLNNTKAESKQPEEEIKNLSYINWLAMIFASICAFGGILTGNFRMTEFLIVHTLSASLLFGFMLIYLLCMSYLTLAINRNYRYETMPISMIIISLIDIVFILIFVLAFFLSVSHLDLNTFSDPNFRLFWPREDEGFETHCLSAMFEWIGIMIVSLFYLSLSRRMRKFKDWQSVRF</sequence>
<dbReference type="EMBL" id="JXLN01017427">
    <property type="protein sequence ID" value="KPM11529.1"/>
    <property type="molecule type" value="Genomic_DNA"/>
</dbReference>
<evidence type="ECO:0000256" key="3">
    <source>
        <dbReference type="ARBA" id="ARBA00022692"/>
    </source>
</evidence>
<dbReference type="InterPro" id="IPR050911">
    <property type="entry name" value="DRAM/TMEM150_Autophagy_Mod"/>
</dbReference>
<gene>
    <name evidence="7" type="ORF">QR98_0101010</name>
</gene>
<proteinExistence type="inferred from homology"/>
<evidence type="ECO:0000256" key="5">
    <source>
        <dbReference type="ARBA" id="ARBA00023136"/>
    </source>
</evidence>
<dbReference type="Pfam" id="PF10277">
    <property type="entry name" value="Frag1"/>
    <property type="match status" value="1"/>
</dbReference>
<evidence type="ECO:0000313" key="8">
    <source>
        <dbReference type="Proteomes" id="UP000616769"/>
    </source>
</evidence>
<evidence type="ECO:0000259" key="6">
    <source>
        <dbReference type="Pfam" id="PF10277"/>
    </source>
</evidence>
<protein>
    <submittedName>
        <fullName evidence="7">DNA damage-regulated autophagy modulator protein 2-like protein</fullName>
    </submittedName>
</protein>
<evidence type="ECO:0000256" key="1">
    <source>
        <dbReference type="ARBA" id="ARBA00004127"/>
    </source>
</evidence>
<dbReference type="GO" id="GO:0012505">
    <property type="term" value="C:endomembrane system"/>
    <property type="evidence" value="ECO:0007669"/>
    <property type="project" value="UniProtKB-SubCell"/>
</dbReference>
<feature type="domain" description="CWH43-like N-terminal" evidence="6">
    <location>
        <begin position="38"/>
        <end position="281"/>
    </location>
</feature>
<dbReference type="Proteomes" id="UP000616769">
    <property type="component" value="Unassembled WGS sequence"/>
</dbReference>
<reference evidence="7 8" key="1">
    <citation type="journal article" date="2015" name="Parasit. Vectors">
        <title>Draft genome of the scabies mite.</title>
        <authorList>
            <person name="Rider S.D.Jr."/>
            <person name="Morgan M.S."/>
            <person name="Arlian L.G."/>
        </authorList>
    </citation>
    <scope>NUCLEOTIDE SEQUENCE [LARGE SCALE GENOMIC DNA]</scope>
    <source>
        <strain evidence="7">Arlian Lab</strain>
    </source>
</reference>